<organism evidence="2 3">
    <name type="scientific">Choiromyces venosus 120613-1</name>
    <dbReference type="NCBI Taxonomy" id="1336337"/>
    <lineage>
        <taxon>Eukaryota</taxon>
        <taxon>Fungi</taxon>
        <taxon>Dikarya</taxon>
        <taxon>Ascomycota</taxon>
        <taxon>Pezizomycotina</taxon>
        <taxon>Pezizomycetes</taxon>
        <taxon>Pezizales</taxon>
        <taxon>Tuberaceae</taxon>
        <taxon>Choiromyces</taxon>
    </lineage>
</organism>
<evidence type="ECO:0000256" key="1">
    <source>
        <dbReference type="SAM" id="MobiDB-lite"/>
    </source>
</evidence>
<feature type="compositionally biased region" description="Polar residues" evidence="1">
    <location>
        <begin position="197"/>
        <end position="207"/>
    </location>
</feature>
<reference evidence="2 3" key="1">
    <citation type="journal article" date="2018" name="Nat. Ecol. Evol.">
        <title>Pezizomycetes genomes reveal the molecular basis of ectomycorrhizal truffle lifestyle.</title>
        <authorList>
            <person name="Murat C."/>
            <person name="Payen T."/>
            <person name="Noel B."/>
            <person name="Kuo A."/>
            <person name="Morin E."/>
            <person name="Chen J."/>
            <person name="Kohler A."/>
            <person name="Krizsan K."/>
            <person name="Balestrini R."/>
            <person name="Da Silva C."/>
            <person name="Montanini B."/>
            <person name="Hainaut M."/>
            <person name="Levati E."/>
            <person name="Barry K.W."/>
            <person name="Belfiori B."/>
            <person name="Cichocki N."/>
            <person name="Clum A."/>
            <person name="Dockter R.B."/>
            <person name="Fauchery L."/>
            <person name="Guy J."/>
            <person name="Iotti M."/>
            <person name="Le Tacon F."/>
            <person name="Lindquist E.A."/>
            <person name="Lipzen A."/>
            <person name="Malagnac F."/>
            <person name="Mello A."/>
            <person name="Molinier V."/>
            <person name="Miyauchi S."/>
            <person name="Poulain J."/>
            <person name="Riccioni C."/>
            <person name="Rubini A."/>
            <person name="Sitrit Y."/>
            <person name="Splivallo R."/>
            <person name="Traeger S."/>
            <person name="Wang M."/>
            <person name="Zifcakova L."/>
            <person name="Wipf D."/>
            <person name="Zambonelli A."/>
            <person name="Paolocci F."/>
            <person name="Nowrousian M."/>
            <person name="Ottonello S."/>
            <person name="Baldrian P."/>
            <person name="Spatafora J.W."/>
            <person name="Henrissat B."/>
            <person name="Nagy L.G."/>
            <person name="Aury J.M."/>
            <person name="Wincker P."/>
            <person name="Grigoriev I.V."/>
            <person name="Bonfante P."/>
            <person name="Martin F.M."/>
        </authorList>
    </citation>
    <scope>NUCLEOTIDE SEQUENCE [LARGE SCALE GENOMIC DNA]</scope>
    <source>
        <strain evidence="2 3">120613-1</strain>
    </source>
</reference>
<proteinExistence type="predicted"/>
<protein>
    <submittedName>
        <fullName evidence="2">Uncharacterized protein</fullName>
    </submittedName>
</protein>
<dbReference type="OrthoDB" id="6379801at2759"/>
<sequence length="223" mass="23247">MELRDTINSALSSISIQTVSLTGGHITLTTMKTVKATSLNSKASAFLHLVPGATTVHLDMPAIQLLVHGLPTSHSLTTIATELTTFNSSLALIQQLRWLTPNASHVGKNVSTIVITITSPKAPLFVGPSATNSSMLSLSVSTATTLDTTATSVPAFLPSTGVPSHTPPGITPAPHQPDNSEATPAATLPQGLPTAMAHTNPTPQSAPLNLSTMICLIRRNLRR</sequence>
<feature type="region of interest" description="Disordered" evidence="1">
    <location>
        <begin position="160"/>
        <end position="207"/>
    </location>
</feature>
<feature type="compositionally biased region" description="Pro residues" evidence="1">
    <location>
        <begin position="165"/>
        <end position="175"/>
    </location>
</feature>
<dbReference type="Proteomes" id="UP000276215">
    <property type="component" value="Unassembled WGS sequence"/>
</dbReference>
<evidence type="ECO:0000313" key="2">
    <source>
        <dbReference type="EMBL" id="RPA89989.1"/>
    </source>
</evidence>
<name>A0A3N4IVJ5_9PEZI</name>
<accession>A0A3N4IVJ5</accession>
<keyword evidence="3" id="KW-1185">Reference proteome</keyword>
<gene>
    <name evidence="2" type="ORF">L873DRAFT_1795754</name>
</gene>
<dbReference type="AlphaFoldDB" id="A0A3N4IVJ5"/>
<dbReference type="EMBL" id="ML120547">
    <property type="protein sequence ID" value="RPA89989.1"/>
    <property type="molecule type" value="Genomic_DNA"/>
</dbReference>
<evidence type="ECO:0000313" key="3">
    <source>
        <dbReference type="Proteomes" id="UP000276215"/>
    </source>
</evidence>